<evidence type="ECO:0000259" key="2">
    <source>
        <dbReference type="PROSITE" id="PS50994"/>
    </source>
</evidence>
<reference evidence="3 4" key="1">
    <citation type="submission" date="2022-01" db="EMBL/GenBank/DDBJ databases">
        <title>A chromosomal length assembly of Cordylochernes scorpioides.</title>
        <authorList>
            <person name="Zeh D."/>
            <person name="Zeh J."/>
        </authorList>
    </citation>
    <scope>NUCLEOTIDE SEQUENCE [LARGE SCALE GENOMIC DNA]</scope>
    <source>
        <strain evidence="3">IN4F17</strain>
        <tissue evidence="3">Whole Body</tissue>
    </source>
</reference>
<keyword evidence="4" id="KW-1185">Reference proteome</keyword>
<protein>
    <recommendedName>
        <fullName evidence="2">Integrase catalytic domain-containing protein</fullName>
    </recommendedName>
</protein>
<dbReference type="EMBL" id="CP092863">
    <property type="protein sequence ID" value="UYV61405.1"/>
    <property type="molecule type" value="Genomic_DNA"/>
</dbReference>
<accession>A0ABY6JYR9</accession>
<dbReference type="InterPro" id="IPR036397">
    <property type="entry name" value="RNaseH_sf"/>
</dbReference>
<dbReference type="Proteomes" id="UP001235939">
    <property type="component" value="Chromosome 01"/>
</dbReference>
<gene>
    <name evidence="3" type="ORF">LAZ67_1004737</name>
</gene>
<dbReference type="InterPro" id="IPR001584">
    <property type="entry name" value="Integrase_cat-core"/>
</dbReference>
<sequence length="309" mass="35514">MATQTFRSTSRHPRDALRCYSVQLISQVTVSKLVLGHCTWKHHLPDNVSGRISIPVAFNHSKRGNYLLLEAEGFSFGDIELKARVMGPVREDLERSFNTLLNLRSRSSLNDEELVVSIENQPGSLRELLLENGVYQDIPQNRYGLPQCLVSDNGPPFNSLEFKEFLRKNNVYHLTSPAYNPSSNGIAEVSRTFGRNECGRRRFQVGDKVLFTRVIQNRRKWFKAQVIRRLGYNVYLVKNLKGTFKVHVNQMRTGSDIKYAEDSDWTLDNAGAGPHRLEQDPQIFTSPPPRRSTRPCRFSPTMYNIRKEE</sequence>
<dbReference type="PANTHER" id="PTHR37984">
    <property type="entry name" value="PROTEIN CBG26694"/>
    <property type="match status" value="1"/>
</dbReference>
<feature type="region of interest" description="Disordered" evidence="1">
    <location>
        <begin position="270"/>
        <end position="298"/>
    </location>
</feature>
<dbReference type="InterPro" id="IPR050951">
    <property type="entry name" value="Retrovirus_Pol_polyprotein"/>
</dbReference>
<dbReference type="PANTHER" id="PTHR37984:SF5">
    <property type="entry name" value="PROTEIN NYNRIN-LIKE"/>
    <property type="match status" value="1"/>
</dbReference>
<name>A0ABY6JYR9_9ARAC</name>
<proteinExistence type="predicted"/>
<dbReference type="SUPFAM" id="SSF53098">
    <property type="entry name" value="Ribonuclease H-like"/>
    <property type="match status" value="1"/>
</dbReference>
<dbReference type="Gene3D" id="3.30.420.10">
    <property type="entry name" value="Ribonuclease H-like superfamily/Ribonuclease H"/>
    <property type="match status" value="1"/>
</dbReference>
<organism evidence="3 4">
    <name type="scientific">Cordylochernes scorpioides</name>
    <dbReference type="NCBI Taxonomy" id="51811"/>
    <lineage>
        <taxon>Eukaryota</taxon>
        <taxon>Metazoa</taxon>
        <taxon>Ecdysozoa</taxon>
        <taxon>Arthropoda</taxon>
        <taxon>Chelicerata</taxon>
        <taxon>Arachnida</taxon>
        <taxon>Pseudoscorpiones</taxon>
        <taxon>Cheliferoidea</taxon>
        <taxon>Chernetidae</taxon>
        <taxon>Cordylochernes</taxon>
    </lineage>
</organism>
<dbReference type="InterPro" id="IPR012337">
    <property type="entry name" value="RNaseH-like_sf"/>
</dbReference>
<evidence type="ECO:0000313" key="3">
    <source>
        <dbReference type="EMBL" id="UYV61405.1"/>
    </source>
</evidence>
<evidence type="ECO:0000256" key="1">
    <source>
        <dbReference type="SAM" id="MobiDB-lite"/>
    </source>
</evidence>
<evidence type="ECO:0000313" key="4">
    <source>
        <dbReference type="Proteomes" id="UP001235939"/>
    </source>
</evidence>
<dbReference type="PROSITE" id="PS50994">
    <property type="entry name" value="INTEGRASE"/>
    <property type="match status" value="1"/>
</dbReference>
<feature type="domain" description="Integrase catalytic" evidence="2">
    <location>
        <begin position="134"/>
        <end position="188"/>
    </location>
</feature>